<reference evidence="3 4" key="1">
    <citation type="submission" date="2016-01" db="EMBL/GenBank/DDBJ databases">
        <title>Whole genome sequence and analysis of Micromonospora rosaria DSM 803, which can produce antibacterial substance rosamicin.</title>
        <authorList>
            <person name="Yang H."/>
            <person name="He X."/>
            <person name="Zhu D."/>
        </authorList>
    </citation>
    <scope>NUCLEOTIDE SEQUENCE [LARGE SCALE GENOMIC DNA]</scope>
    <source>
        <strain evidence="3 4">DSM 803</strain>
    </source>
</reference>
<dbReference type="Pfam" id="PF09423">
    <property type="entry name" value="PhoD"/>
    <property type="match status" value="1"/>
</dbReference>
<dbReference type="InterPro" id="IPR029052">
    <property type="entry name" value="Metallo-depent_PP-like"/>
</dbReference>
<dbReference type="PANTHER" id="PTHR33987:SF1">
    <property type="entry name" value="CALCINEURIN-LIKE METALLO-PHOSPHOESTERASE SUPERFAMILY PROTEIN"/>
    <property type="match status" value="1"/>
</dbReference>
<keyword evidence="4" id="KW-1185">Reference proteome</keyword>
<dbReference type="Gene3D" id="3.60.21.70">
    <property type="entry name" value="PhoD-like phosphatase"/>
    <property type="match status" value="1"/>
</dbReference>
<evidence type="ECO:0000259" key="2">
    <source>
        <dbReference type="Pfam" id="PF09423"/>
    </source>
</evidence>
<sequence length="799" mass="86100">MTVVNAWVGAAQPNSFRVVAKITGSSARLAVSDNAGLTGPAYYGPVTATGQGIVSITATGLTPARRYWWAISEDGGPLAMLVSGQCQTLPVTGEPASFTFIASGDAGLTPQYPGTGATLNNNRLSNHPVFDTIRAANPMFFAHLGDLHYYDLGSGNHGIAGGASLANYRRAIDDVLLQERQHALYRNVPLVYTYDDHDYGPNDSDRTAAGRENVQRVYRERVPHYPLPAEDGIFHAFQVGRVLFVVADSRSDRDPNADPDGPSKSMLGSAQMAWLEQLLRGSDASALCWLMQVQWISGFVDSWGGFRHEQGQLKQLLGDTGWLDKIWMINADKHSLGIDTGTNNLWGGFPVFLSASLDAGGGDNNGNYDRGVSGGRNRYTRFNVQDQGDQILVNGQAMIGISPWRSHSFSILTSTPGPGPGPDPDPDPPAPPRTPPVITDLVEWYGCDLISGRIIMELPHMTGTVSRVLGAYTSSSLTMPIPIAGPGAVGPAAFGATQPGTSMIVCVANDVPVWAGAVLVRRGGTDGTLSLGCVSLEGYLDRRYVTDHSWIQRDEVSVIAAGLARDATTEGIGLYIDATPSGVLRDRTYVDQDDATVYSRLRELMAVQSGPEFTVDVVWGDETRTWFAKVLRIAPRIGVASTTPRAVWTSIGEPDTQYTLTEDYSDGKGANHLLATSSGEGQDRPQSAVHRLINPGWPRWERRWSPGSSISERSTLDAHARAELRQLANGATTVELDARVNAFPRIGVDVQLGDDAGADLVGHRHPGGIRRSGRLIGYELDTRASRFKPILWAGGESWL</sequence>
<evidence type="ECO:0000256" key="1">
    <source>
        <dbReference type="SAM" id="MobiDB-lite"/>
    </source>
</evidence>
<dbReference type="PANTHER" id="PTHR33987">
    <property type="entry name" value="CALCINEURIN-LIKE METALLO-PHOSPHOESTERASE SUPERFAMILY PROTEIN"/>
    <property type="match status" value="1"/>
</dbReference>
<protein>
    <recommendedName>
        <fullName evidence="2">PhoD-like phosphatase metallophosphatase domain-containing protein</fullName>
    </recommendedName>
</protein>
<accession>A0A136PYB1</accession>
<name>A0A136PYB1_9ACTN</name>
<dbReference type="InterPro" id="IPR018946">
    <property type="entry name" value="PhoD-like_MPP"/>
</dbReference>
<feature type="region of interest" description="Disordered" evidence="1">
    <location>
        <begin position="410"/>
        <end position="436"/>
    </location>
</feature>
<feature type="compositionally biased region" description="Pro residues" evidence="1">
    <location>
        <begin position="417"/>
        <end position="435"/>
    </location>
</feature>
<dbReference type="EMBL" id="LRQV01000006">
    <property type="protein sequence ID" value="KXK63347.1"/>
    <property type="molecule type" value="Genomic_DNA"/>
</dbReference>
<organism evidence="3 4">
    <name type="scientific">Micromonospora rosaria</name>
    <dbReference type="NCBI Taxonomy" id="47874"/>
    <lineage>
        <taxon>Bacteria</taxon>
        <taxon>Bacillati</taxon>
        <taxon>Actinomycetota</taxon>
        <taxon>Actinomycetes</taxon>
        <taxon>Micromonosporales</taxon>
        <taxon>Micromonosporaceae</taxon>
        <taxon>Micromonospora</taxon>
    </lineage>
</organism>
<dbReference type="InterPro" id="IPR038607">
    <property type="entry name" value="PhoD-like_sf"/>
</dbReference>
<comment type="caution">
    <text evidence="3">The sequence shown here is derived from an EMBL/GenBank/DDBJ whole genome shotgun (WGS) entry which is preliminary data.</text>
</comment>
<dbReference type="RefSeq" id="WP_083978178.1">
    <property type="nucleotide sequence ID" value="NZ_JBIUBN010000003.1"/>
</dbReference>
<evidence type="ECO:0000313" key="4">
    <source>
        <dbReference type="Proteomes" id="UP000070620"/>
    </source>
</evidence>
<dbReference type="Proteomes" id="UP000070620">
    <property type="component" value="Unassembled WGS sequence"/>
</dbReference>
<feature type="domain" description="PhoD-like phosphatase metallophosphatase" evidence="2">
    <location>
        <begin position="129"/>
        <end position="289"/>
    </location>
</feature>
<evidence type="ECO:0000313" key="3">
    <source>
        <dbReference type="EMBL" id="KXK63347.1"/>
    </source>
</evidence>
<dbReference type="AlphaFoldDB" id="A0A136PYB1"/>
<gene>
    <name evidence="3" type="ORF">AWW66_03270</name>
</gene>
<proteinExistence type="predicted"/>
<dbReference type="SUPFAM" id="SSF56300">
    <property type="entry name" value="Metallo-dependent phosphatases"/>
    <property type="match status" value="1"/>
</dbReference>
<dbReference type="OrthoDB" id="327733at2"/>